<evidence type="ECO:0000256" key="1">
    <source>
        <dbReference type="PROSITE-ProRule" id="PRU00175"/>
    </source>
</evidence>
<dbReference type="GO" id="GO:0008270">
    <property type="term" value="F:zinc ion binding"/>
    <property type="evidence" value="ECO:0007669"/>
    <property type="project" value="UniProtKB-KW"/>
</dbReference>
<dbReference type="InterPro" id="IPR001841">
    <property type="entry name" value="Znf_RING"/>
</dbReference>
<feature type="domain" description="RING-type" evidence="3">
    <location>
        <begin position="39"/>
        <end position="94"/>
    </location>
</feature>
<dbReference type="AlphaFoldDB" id="A0ABD1FN63"/>
<gene>
    <name evidence="4" type="ORF">AAHA92_33179</name>
</gene>
<protein>
    <recommendedName>
        <fullName evidence="3">RING-type domain-containing protein</fullName>
    </recommendedName>
</protein>
<keyword evidence="1" id="KW-0863">Zinc-finger</keyword>
<name>A0ABD1FN63_SALDI</name>
<evidence type="ECO:0000313" key="4">
    <source>
        <dbReference type="EMBL" id="KAL1533275.1"/>
    </source>
</evidence>
<keyword evidence="1" id="KW-0479">Metal-binding</keyword>
<keyword evidence="1" id="KW-0862">Zinc</keyword>
<evidence type="ECO:0000259" key="3">
    <source>
        <dbReference type="PROSITE" id="PS50089"/>
    </source>
</evidence>
<dbReference type="EMBL" id="JBEAFC010000014">
    <property type="protein sequence ID" value="KAL1533275.1"/>
    <property type="molecule type" value="Genomic_DNA"/>
</dbReference>
<dbReference type="PANTHER" id="PTHR31150:SF19">
    <property type="entry name" value="RING-TYPE DOMAIN-CONTAINING PROTEIN"/>
    <property type="match status" value="1"/>
</dbReference>
<dbReference type="Proteomes" id="UP001567538">
    <property type="component" value="Unassembled WGS sequence"/>
</dbReference>
<reference evidence="4 5" key="1">
    <citation type="submission" date="2024-06" db="EMBL/GenBank/DDBJ databases">
        <title>A chromosome level genome sequence of Diviner's sage (Salvia divinorum).</title>
        <authorList>
            <person name="Ford S.A."/>
            <person name="Ro D.-K."/>
            <person name="Ness R.W."/>
            <person name="Phillips M.A."/>
        </authorList>
    </citation>
    <scope>NUCLEOTIDE SEQUENCE [LARGE SCALE GENOMIC DNA]</scope>
    <source>
        <strain evidence="4">SAF-2024a</strain>
        <tissue evidence="4">Leaf</tissue>
    </source>
</reference>
<dbReference type="InterPro" id="IPR013083">
    <property type="entry name" value="Znf_RING/FYVE/PHD"/>
</dbReference>
<proteinExistence type="predicted"/>
<accession>A0ABD1FN63</accession>
<sequence length="98" mass="10999">MDDPYEKISQQKQRTPPEAQRVKWKGFEESVIEPSGNRCFLCKRDVAYTAGGTMYGRSELPAVAVLPCGHVFHDYCLQLITPPQDSQSPPCIPCALDR</sequence>
<evidence type="ECO:0000256" key="2">
    <source>
        <dbReference type="SAM" id="MobiDB-lite"/>
    </source>
</evidence>
<comment type="caution">
    <text evidence="4">The sequence shown here is derived from an EMBL/GenBank/DDBJ whole genome shotgun (WGS) entry which is preliminary data.</text>
</comment>
<evidence type="ECO:0000313" key="5">
    <source>
        <dbReference type="Proteomes" id="UP001567538"/>
    </source>
</evidence>
<dbReference type="PANTHER" id="PTHR31150">
    <property type="entry name" value="EXPRESSED PROTEIN"/>
    <property type="match status" value="1"/>
</dbReference>
<feature type="region of interest" description="Disordered" evidence="2">
    <location>
        <begin position="1"/>
        <end position="21"/>
    </location>
</feature>
<keyword evidence="5" id="KW-1185">Reference proteome</keyword>
<dbReference type="Gene3D" id="3.30.40.10">
    <property type="entry name" value="Zinc/RING finger domain, C3HC4 (zinc finger)"/>
    <property type="match status" value="1"/>
</dbReference>
<organism evidence="4 5">
    <name type="scientific">Salvia divinorum</name>
    <name type="common">Maria pastora</name>
    <name type="synonym">Diviner's sage</name>
    <dbReference type="NCBI Taxonomy" id="28513"/>
    <lineage>
        <taxon>Eukaryota</taxon>
        <taxon>Viridiplantae</taxon>
        <taxon>Streptophyta</taxon>
        <taxon>Embryophyta</taxon>
        <taxon>Tracheophyta</taxon>
        <taxon>Spermatophyta</taxon>
        <taxon>Magnoliopsida</taxon>
        <taxon>eudicotyledons</taxon>
        <taxon>Gunneridae</taxon>
        <taxon>Pentapetalae</taxon>
        <taxon>asterids</taxon>
        <taxon>lamiids</taxon>
        <taxon>Lamiales</taxon>
        <taxon>Lamiaceae</taxon>
        <taxon>Nepetoideae</taxon>
        <taxon>Mentheae</taxon>
        <taxon>Salviinae</taxon>
        <taxon>Salvia</taxon>
        <taxon>Salvia subgen. Calosphace</taxon>
    </lineage>
</organism>
<dbReference type="PROSITE" id="PS50089">
    <property type="entry name" value="ZF_RING_2"/>
    <property type="match status" value="1"/>
</dbReference>
<dbReference type="SUPFAM" id="SSF57850">
    <property type="entry name" value="RING/U-box"/>
    <property type="match status" value="1"/>
</dbReference>